<dbReference type="AlphaFoldDB" id="A0A1G5MTK3"/>
<feature type="domain" description="ABC transporter" evidence="9">
    <location>
        <begin position="285"/>
        <end position="526"/>
    </location>
</feature>
<keyword evidence="5" id="KW-0547">Nucleotide-binding</keyword>
<reference evidence="10 11" key="1">
    <citation type="submission" date="2016-10" db="EMBL/GenBank/DDBJ databases">
        <authorList>
            <person name="de Groot N.N."/>
        </authorList>
    </citation>
    <scope>NUCLEOTIDE SEQUENCE [LARGE SCALE GENOMIC DNA]</scope>
    <source>
        <strain evidence="10 11">DSM 2698</strain>
    </source>
</reference>
<dbReference type="PROSITE" id="PS50893">
    <property type="entry name" value="ABC_TRANSPORTER_2"/>
    <property type="match status" value="2"/>
</dbReference>
<dbReference type="InterPro" id="IPR017871">
    <property type="entry name" value="ABC_transporter-like_CS"/>
</dbReference>
<comment type="subcellular location">
    <subcellularLocation>
        <location evidence="1">Cell inner membrane</location>
        <topology evidence="1">Peripheral membrane protein</topology>
    </subcellularLocation>
</comment>
<dbReference type="CDD" id="cd03257">
    <property type="entry name" value="ABC_NikE_OppD_transporters"/>
    <property type="match status" value="2"/>
</dbReference>
<evidence type="ECO:0000256" key="6">
    <source>
        <dbReference type="ARBA" id="ARBA00022840"/>
    </source>
</evidence>
<feature type="domain" description="ABC transporter" evidence="9">
    <location>
        <begin position="10"/>
        <end position="257"/>
    </location>
</feature>
<feature type="compositionally biased region" description="Basic and acidic residues" evidence="8">
    <location>
        <begin position="534"/>
        <end position="552"/>
    </location>
</feature>
<dbReference type="PROSITE" id="PS00211">
    <property type="entry name" value="ABC_TRANSPORTER_1"/>
    <property type="match status" value="2"/>
</dbReference>
<keyword evidence="7" id="KW-0472">Membrane</keyword>
<proteinExistence type="inferred from homology"/>
<name>A0A1G5MTK3_AFIMA</name>
<evidence type="ECO:0000259" key="9">
    <source>
        <dbReference type="PROSITE" id="PS50893"/>
    </source>
</evidence>
<dbReference type="RefSeq" id="WP_092810184.1">
    <property type="nucleotide sequence ID" value="NZ_FMVW01000002.1"/>
</dbReference>
<dbReference type="FunFam" id="3.40.50.300:FF:000016">
    <property type="entry name" value="Oligopeptide ABC transporter ATP-binding component"/>
    <property type="match status" value="2"/>
</dbReference>
<dbReference type="NCBIfam" id="NF007739">
    <property type="entry name" value="PRK10419.1"/>
    <property type="match status" value="2"/>
</dbReference>
<dbReference type="Pfam" id="PF08352">
    <property type="entry name" value="oligo_HPY"/>
    <property type="match status" value="1"/>
</dbReference>
<feature type="region of interest" description="Disordered" evidence="8">
    <location>
        <begin position="532"/>
        <end position="552"/>
    </location>
</feature>
<dbReference type="Pfam" id="PF00005">
    <property type="entry name" value="ABC_tran"/>
    <property type="match status" value="2"/>
</dbReference>
<dbReference type="Proteomes" id="UP000199347">
    <property type="component" value="Unassembled WGS sequence"/>
</dbReference>
<dbReference type="PANTHER" id="PTHR43297">
    <property type="entry name" value="OLIGOPEPTIDE TRANSPORT ATP-BINDING PROTEIN APPD"/>
    <property type="match status" value="1"/>
</dbReference>
<gene>
    <name evidence="10" type="ORF">SAMN03080610_00973</name>
</gene>
<evidence type="ECO:0000313" key="11">
    <source>
        <dbReference type="Proteomes" id="UP000199347"/>
    </source>
</evidence>
<dbReference type="SMART" id="SM00382">
    <property type="entry name" value="AAA"/>
    <property type="match status" value="2"/>
</dbReference>
<evidence type="ECO:0000256" key="3">
    <source>
        <dbReference type="ARBA" id="ARBA00022448"/>
    </source>
</evidence>
<sequence>MSTTENVLSVRDLKVSFKLADGQVDAVRGVNFDVASGETVAIVGESGSGKSQTVMSLMGLLASNGRASGEALYRGEDLLRLSPRKLNRIRGDKITMIFQEPMSSLDPLYRIGRQIAEPMIHHGGLSPKAARAKALELLKLVRIPNAERRLDAYPHEMSGGQRQRVMIAMALANDPDILIADEPTTALDVTIQAEILRLLKDLQNRLGMAIVFITHDLGIVRRFADRVYVMRAGEVVEQGAVSEIFVRPQHPYTKMLLAAEPEGHKEPVPDTAPVLLQGRGVSVSFKIKEGFFGKNSFELKAVDNLSLTLRQGQTIGIVGESGSGKSTLGRALLRLISSRGEIIFEGQDLTGADLRRDRPLRRQLQIVFQDPYGSLSPRLTVGQIITEGLLVHEPELSRKERDRRAVEALKEVQLDPAMRNRYPHEFSGGQRQRIAIARAMILKPKVLVLDEPTSALDRSVQKEIVDLLRKLQREHNLSYLFISHDLSVVRALADTVIVMKEGKVVEEGLTEDVFARPQKDYTKELMAAAFMSQEARREAEREAASAKEAEAS</sequence>
<dbReference type="InterPro" id="IPR050388">
    <property type="entry name" value="ABC_Ni/Peptide_Import"/>
</dbReference>
<dbReference type="InterPro" id="IPR013563">
    <property type="entry name" value="Oligopep_ABC_C"/>
</dbReference>
<dbReference type="InterPro" id="IPR027417">
    <property type="entry name" value="P-loop_NTPase"/>
</dbReference>
<evidence type="ECO:0000256" key="4">
    <source>
        <dbReference type="ARBA" id="ARBA00022475"/>
    </source>
</evidence>
<evidence type="ECO:0000256" key="2">
    <source>
        <dbReference type="ARBA" id="ARBA00005417"/>
    </source>
</evidence>
<evidence type="ECO:0000313" key="10">
    <source>
        <dbReference type="EMBL" id="SCZ28416.1"/>
    </source>
</evidence>
<dbReference type="NCBIfam" id="NF008453">
    <property type="entry name" value="PRK11308.1"/>
    <property type="match status" value="2"/>
</dbReference>
<evidence type="ECO:0000256" key="8">
    <source>
        <dbReference type="SAM" id="MobiDB-lite"/>
    </source>
</evidence>
<evidence type="ECO:0000256" key="5">
    <source>
        <dbReference type="ARBA" id="ARBA00022741"/>
    </source>
</evidence>
<dbReference type="Gene3D" id="3.40.50.300">
    <property type="entry name" value="P-loop containing nucleotide triphosphate hydrolases"/>
    <property type="match status" value="2"/>
</dbReference>
<dbReference type="EMBL" id="FMVW01000002">
    <property type="protein sequence ID" value="SCZ28416.1"/>
    <property type="molecule type" value="Genomic_DNA"/>
</dbReference>
<evidence type="ECO:0000256" key="7">
    <source>
        <dbReference type="ARBA" id="ARBA00023136"/>
    </source>
</evidence>
<accession>A0A1G5MTK3</accession>
<dbReference type="GO" id="GO:0005524">
    <property type="term" value="F:ATP binding"/>
    <property type="evidence" value="ECO:0007669"/>
    <property type="project" value="UniProtKB-KW"/>
</dbReference>
<dbReference type="InterPro" id="IPR003439">
    <property type="entry name" value="ABC_transporter-like_ATP-bd"/>
</dbReference>
<dbReference type="STRING" id="1120955.SAMN03080610_00973"/>
<dbReference type="OrthoDB" id="9802264at2"/>
<dbReference type="GO" id="GO:0005886">
    <property type="term" value="C:plasma membrane"/>
    <property type="evidence" value="ECO:0007669"/>
    <property type="project" value="UniProtKB-SubCell"/>
</dbReference>
<evidence type="ECO:0000256" key="1">
    <source>
        <dbReference type="ARBA" id="ARBA00004417"/>
    </source>
</evidence>
<dbReference type="GO" id="GO:0016887">
    <property type="term" value="F:ATP hydrolysis activity"/>
    <property type="evidence" value="ECO:0007669"/>
    <property type="project" value="InterPro"/>
</dbReference>
<keyword evidence="6 10" id="KW-0067">ATP-binding</keyword>
<protein>
    <submittedName>
        <fullName evidence="10">Oligopeptide transport system ATP-binding protein</fullName>
    </submittedName>
</protein>
<dbReference type="GO" id="GO:0015833">
    <property type="term" value="P:peptide transport"/>
    <property type="evidence" value="ECO:0007669"/>
    <property type="project" value="InterPro"/>
</dbReference>
<keyword evidence="11" id="KW-1185">Reference proteome</keyword>
<comment type="similarity">
    <text evidence="2">Belongs to the ABC transporter superfamily.</text>
</comment>
<dbReference type="PANTHER" id="PTHR43297:SF2">
    <property type="entry name" value="DIPEPTIDE TRANSPORT ATP-BINDING PROTEIN DPPD"/>
    <property type="match status" value="1"/>
</dbReference>
<keyword evidence="4" id="KW-1003">Cell membrane</keyword>
<keyword evidence="3" id="KW-0813">Transport</keyword>
<dbReference type="InterPro" id="IPR003593">
    <property type="entry name" value="AAA+_ATPase"/>
</dbReference>
<organism evidence="10 11">
    <name type="scientific">Afifella marina DSM 2698</name>
    <dbReference type="NCBI Taxonomy" id="1120955"/>
    <lineage>
        <taxon>Bacteria</taxon>
        <taxon>Pseudomonadati</taxon>
        <taxon>Pseudomonadota</taxon>
        <taxon>Alphaproteobacteria</taxon>
        <taxon>Hyphomicrobiales</taxon>
        <taxon>Afifellaceae</taxon>
        <taxon>Afifella</taxon>
    </lineage>
</organism>
<dbReference type="SUPFAM" id="SSF52540">
    <property type="entry name" value="P-loop containing nucleoside triphosphate hydrolases"/>
    <property type="match status" value="2"/>
</dbReference>
<dbReference type="GO" id="GO:0055085">
    <property type="term" value="P:transmembrane transport"/>
    <property type="evidence" value="ECO:0007669"/>
    <property type="project" value="UniProtKB-ARBA"/>
</dbReference>